<organism evidence="1 2">
    <name type="scientific">Mycobacteroides chelonae</name>
    <name type="common">Mycobacterium chelonae</name>
    <dbReference type="NCBI Taxonomy" id="1774"/>
    <lineage>
        <taxon>Bacteria</taxon>
        <taxon>Bacillati</taxon>
        <taxon>Actinomycetota</taxon>
        <taxon>Actinomycetes</taxon>
        <taxon>Mycobacteriales</taxon>
        <taxon>Mycobacteriaceae</taxon>
        <taxon>Mycobacteroides</taxon>
    </lineage>
</organism>
<reference evidence="1 2" key="1">
    <citation type="submission" date="2016-10" db="EMBL/GenBank/DDBJ databases">
        <title>Evaluation of Human, Veterinary and Environmental Mycobacterium chelonae Isolates by Core Genome Phylogenomic Analysis, Targeted Gene Comparison, and Anti-microbial Susceptibility Patterns: A Tale of Mistaken Identities.</title>
        <authorList>
            <person name="Fogelson S.B."/>
            <person name="Camus A.C."/>
            <person name="Lorenz W."/>
            <person name="Vasireddy R."/>
            <person name="Vasireddy S."/>
            <person name="Smith T."/>
            <person name="Brown-Elliott B.A."/>
            <person name="Wallace R.J.Jr."/>
            <person name="Hasan N.A."/>
            <person name="Reischl U."/>
            <person name="Sanchez S."/>
        </authorList>
    </citation>
    <scope>NUCLEOTIDE SEQUENCE [LARGE SCALE GENOMIC DNA]</scope>
    <source>
        <strain evidence="1 2">15518</strain>
    </source>
</reference>
<comment type="caution">
    <text evidence="1">The sequence shown here is derived from an EMBL/GenBank/DDBJ whole genome shotgun (WGS) entry which is preliminary data.</text>
</comment>
<dbReference type="RefSeq" id="WP_070952799.1">
    <property type="nucleotide sequence ID" value="NZ_MAES01000028.1"/>
</dbReference>
<proteinExistence type="predicted"/>
<name>A0A1S1LTJ2_MYCCH</name>
<dbReference type="Proteomes" id="UP000179441">
    <property type="component" value="Unassembled WGS sequence"/>
</dbReference>
<protein>
    <submittedName>
        <fullName evidence="1">Uncharacterized protein</fullName>
    </submittedName>
</protein>
<gene>
    <name evidence="1" type="ORF">BKG84_24685</name>
</gene>
<sequence>MDIPDLPSSEALRRLPPEQRVTATQAKLQLVQEVFKNKRQELDSLTSDAGTSDDLVHLEIHGDGQWKQLSLHPAVTARLTNVELEEILNEIFTVVNEDARSQWARCLSFARPA</sequence>
<dbReference type="AlphaFoldDB" id="A0A1S1LTJ2"/>
<accession>A0A1S1LTJ2</accession>
<keyword evidence="2" id="KW-1185">Reference proteome</keyword>
<dbReference type="EMBL" id="MLIS01000004">
    <property type="protein sequence ID" value="OHU76094.1"/>
    <property type="molecule type" value="Genomic_DNA"/>
</dbReference>
<evidence type="ECO:0000313" key="2">
    <source>
        <dbReference type="Proteomes" id="UP000179441"/>
    </source>
</evidence>
<evidence type="ECO:0000313" key="1">
    <source>
        <dbReference type="EMBL" id="OHU76094.1"/>
    </source>
</evidence>